<dbReference type="Proteomes" id="UP001311915">
    <property type="component" value="Unassembled WGS sequence"/>
</dbReference>
<evidence type="ECO:0008006" key="3">
    <source>
        <dbReference type="Google" id="ProtNLM"/>
    </source>
</evidence>
<sequence>MANLNENYKNCWMEIAVPAVLIAPNRISISPQLETIFEEKDFDDSNFYEIFSRIGECVLFPKVLRSLKLK</sequence>
<organism evidence="1 2">
    <name type="scientific">Solanum pinnatisectum</name>
    <name type="common">tansyleaf nightshade</name>
    <dbReference type="NCBI Taxonomy" id="50273"/>
    <lineage>
        <taxon>Eukaryota</taxon>
        <taxon>Viridiplantae</taxon>
        <taxon>Streptophyta</taxon>
        <taxon>Embryophyta</taxon>
        <taxon>Tracheophyta</taxon>
        <taxon>Spermatophyta</taxon>
        <taxon>Magnoliopsida</taxon>
        <taxon>eudicotyledons</taxon>
        <taxon>Gunneridae</taxon>
        <taxon>Pentapetalae</taxon>
        <taxon>asterids</taxon>
        <taxon>lamiids</taxon>
        <taxon>Solanales</taxon>
        <taxon>Solanaceae</taxon>
        <taxon>Solanoideae</taxon>
        <taxon>Solaneae</taxon>
        <taxon>Solanum</taxon>
    </lineage>
</organism>
<reference evidence="1 2" key="1">
    <citation type="submission" date="2023-10" db="EMBL/GenBank/DDBJ databases">
        <title>Genome-Wide Identification Analysis in wild type Solanum Pinnatisectum Reveals Some Genes Defensing Phytophthora Infestans.</title>
        <authorList>
            <person name="Sun C."/>
        </authorList>
    </citation>
    <scope>NUCLEOTIDE SEQUENCE [LARGE SCALE GENOMIC DNA]</scope>
    <source>
        <strain evidence="1">LQN</strain>
        <tissue evidence="1">Leaf</tissue>
    </source>
</reference>
<comment type="caution">
    <text evidence="1">The sequence shown here is derived from an EMBL/GenBank/DDBJ whole genome shotgun (WGS) entry which is preliminary data.</text>
</comment>
<keyword evidence="2" id="KW-1185">Reference proteome</keyword>
<dbReference type="EMBL" id="JAWPEI010000003">
    <property type="protein sequence ID" value="KAK4730960.1"/>
    <property type="molecule type" value="Genomic_DNA"/>
</dbReference>
<dbReference type="AlphaFoldDB" id="A0AAV9LYV6"/>
<accession>A0AAV9LYV6</accession>
<evidence type="ECO:0000313" key="1">
    <source>
        <dbReference type="EMBL" id="KAK4730960.1"/>
    </source>
</evidence>
<proteinExistence type="predicted"/>
<evidence type="ECO:0000313" key="2">
    <source>
        <dbReference type="Proteomes" id="UP001311915"/>
    </source>
</evidence>
<protein>
    <recommendedName>
        <fullName evidence="3">Maturase K</fullName>
    </recommendedName>
</protein>
<gene>
    <name evidence="1" type="ORF">R3W88_023948</name>
</gene>
<name>A0AAV9LYV6_9SOLN</name>